<name>A0ABV7F6K3_9BURK</name>
<proteinExistence type="inferred from homology"/>
<feature type="transmembrane region" description="Helical" evidence="7">
    <location>
        <begin position="148"/>
        <end position="181"/>
    </location>
</feature>
<feature type="transmembrane region" description="Helical" evidence="7">
    <location>
        <begin position="372"/>
        <end position="388"/>
    </location>
</feature>
<feature type="transmembrane region" description="Helical" evidence="7">
    <location>
        <begin position="257"/>
        <end position="282"/>
    </location>
</feature>
<gene>
    <name evidence="8" type="ORF">ACFOFO_17425</name>
</gene>
<keyword evidence="5 7" id="KW-1133">Transmembrane helix</keyword>
<dbReference type="NCBIfam" id="TIGR00937">
    <property type="entry name" value="2A51"/>
    <property type="match status" value="1"/>
</dbReference>
<evidence type="ECO:0000256" key="6">
    <source>
        <dbReference type="ARBA" id="ARBA00023136"/>
    </source>
</evidence>
<feature type="transmembrane region" description="Helical" evidence="7">
    <location>
        <begin position="118"/>
        <end position="136"/>
    </location>
</feature>
<evidence type="ECO:0000313" key="9">
    <source>
        <dbReference type="Proteomes" id="UP001595530"/>
    </source>
</evidence>
<organism evidence="8 9">
    <name type="scientific">Undibacterium arcticum</name>
    <dbReference type="NCBI Taxonomy" id="1762892"/>
    <lineage>
        <taxon>Bacteria</taxon>
        <taxon>Pseudomonadati</taxon>
        <taxon>Pseudomonadota</taxon>
        <taxon>Betaproteobacteria</taxon>
        <taxon>Burkholderiales</taxon>
        <taxon>Oxalobacteraceae</taxon>
        <taxon>Undibacterium</taxon>
    </lineage>
</organism>
<feature type="transmembrane region" description="Helical" evidence="7">
    <location>
        <begin position="222"/>
        <end position="245"/>
    </location>
</feature>
<feature type="transmembrane region" description="Helical" evidence="7">
    <location>
        <begin position="288"/>
        <end position="307"/>
    </location>
</feature>
<dbReference type="RefSeq" id="WP_390325645.1">
    <property type="nucleotide sequence ID" value="NZ_JBHRTP010000054.1"/>
</dbReference>
<keyword evidence="9" id="KW-1185">Reference proteome</keyword>
<evidence type="ECO:0000313" key="8">
    <source>
        <dbReference type="EMBL" id="MFC3109723.1"/>
    </source>
</evidence>
<evidence type="ECO:0000256" key="3">
    <source>
        <dbReference type="ARBA" id="ARBA00022475"/>
    </source>
</evidence>
<comment type="caution">
    <text evidence="8">The sequence shown here is derived from an EMBL/GenBank/DDBJ whole genome shotgun (WGS) entry which is preliminary data.</text>
</comment>
<evidence type="ECO:0000256" key="7">
    <source>
        <dbReference type="SAM" id="Phobius"/>
    </source>
</evidence>
<dbReference type="EMBL" id="JBHRTP010000054">
    <property type="protein sequence ID" value="MFC3109723.1"/>
    <property type="molecule type" value="Genomic_DNA"/>
</dbReference>
<dbReference type="InterPro" id="IPR014047">
    <property type="entry name" value="Chr_Tranpt_l_chain"/>
</dbReference>
<dbReference type="PANTHER" id="PTHR43663">
    <property type="entry name" value="CHROMATE TRANSPORT PROTEIN-RELATED"/>
    <property type="match status" value="1"/>
</dbReference>
<keyword evidence="3" id="KW-1003">Cell membrane</keyword>
<comment type="subcellular location">
    <subcellularLocation>
        <location evidence="1">Cell membrane</location>
        <topology evidence="1">Multi-pass membrane protein</topology>
    </subcellularLocation>
</comment>
<dbReference type="InterPro" id="IPR003370">
    <property type="entry name" value="Chromate_transpt"/>
</dbReference>
<evidence type="ECO:0000256" key="5">
    <source>
        <dbReference type="ARBA" id="ARBA00022989"/>
    </source>
</evidence>
<keyword evidence="4 7" id="KW-0812">Transmembrane</keyword>
<keyword evidence="6 7" id="KW-0472">Membrane</keyword>
<feature type="transmembrane region" description="Helical" evidence="7">
    <location>
        <begin position="83"/>
        <end position="106"/>
    </location>
</feature>
<dbReference type="PANTHER" id="PTHR43663:SF1">
    <property type="entry name" value="CHROMATE TRANSPORTER"/>
    <property type="match status" value="1"/>
</dbReference>
<evidence type="ECO:0000256" key="1">
    <source>
        <dbReference type="ARBA" id="ARBA00004651"/>
    </source>
</evidence>
<feature type="transmembrane region" description="Helical" evidence="7">
    <location>
        <begin position="319"/>
        <end position="341"/>
    </location>
</feature>
<dbReference type="PIRSF" id="PIRSF004810">
    <property type="entry name" value="ChrA"/>
    <property type="match status" value="1"/>
</dbReference>
<feature type="transmembrane region" description="Helical" evidence="7">
    <location>
        <begin position="15"/>
        <end position="36"/>
    </location>
</feature>
<evidence type="ECO:0000256" key="4">
    <source>
        <dbReference type="ARBA" id="ARBA00022692"/>
    </source>
</evidence>
<dbReference type="Proteomes" id="UP001595530">
    <property type="component" value="Unassembled WGS sequence"/>
</dbReference>
<protein>
    <submittedName>
        <fullName evidence="8">Chromate transporter</fullName>
    </submittedName>
</protein>
<sequence>MTDSPTIPQYTLGQMVLYMLRLGALGFGGPVALVGYMQRDLVEERKWIRPEDYKEGLALAQLAPGPLAAQLGIYMGYVHYRILGATLAGLAFVMPSFLMVVALGWAYVRFGGLSWMQAVFYGVGAAVIGIIAISAKKLTVKSVGKDKLLWAIYLLLAAVTVITESEIAWLFIGAGVLVWLLRAPPKWLSKTSVHAASLAQLPVATGWLGGLDVSVLSQIGIFFAKAGAFVFGSGLAIVPFLYGGVVTEHHWLTDKQFVDAVAVAMITPGPVVITVGFIGYLIAGTSGATVAALATFLPCYLFTIIPAPYFKKYGKLPGVIAFVDGITAAAIGAIAGSVIVIARRSIVDVPTAAVALVTVLLLWKFKKLQEPVIVVVAALVGLVLYPLLHT</sequence>
<accession>A0ABV7F6K3</accession>
<reference evidence="9" key="1">
    <citation type="journal article" date="2019" name="Int. J. Syst. Evol. Microbiol.">
        <title>The Global Catalogue of Microorganisms (GCM) 10K type strain sequencing project: providing services to taxonomists for standard genome sequencing and annotation.</title>
        <authorList>
            <consortium name="The Broad Institute Genomics Platform"/>
            <consortium name="The Broad Institute Genome Sequencing Center for Infectious Disease"/>
            <person name="Wu L."/>
            <person name="Ma J."/>
        </authorList>
    </citation>
    <scope>NUCLEOTIDE SEQUENCE [LARGE SCALE GENOMIC DNA]</scope>
    <source>
        <strain evidence="9">KCTC 42986</strain>
    </source>
</reference>
<feature type="transmembrane region" description="Helical" evidence="7">
    <location>
        <begin position="57"/>
        <end position="77"/>
    </location>
</feature>
<dbReference type="Pfam" id="PF02417">
    <property type="entry name" value="Chromate_transp"/>
    <property type="match status" value="2"/>
</dbReference>
<evidence type="ECO:0000256" key="2">
    <source>
        <dbReference type="ARBA" id="ARBA00005262"/>
    </source>
</evidence>
<dbReference type="InterPro" id="IPR052518">
    <property type="entry name" value="CHR_Transporter"/>
</dbReference>
<comment type="similarity">
    <text evidence="2">Belongs to the chromate ion transporter (CHR) (TC 2.A.51) family.</text>
</comment>